<accession>A0A918GKM3</accession>
<dbReference type="PROSITE" id="PS51257">
    <property type="entry name" value="PROKAR_LIPOPROTEIN"/>
    <property type="match status" value="1"/>
</dbReference>
<protein>
    <submittedName>
        <fullName evidence="10">Sulfonate ABC transporter substrate-binding protein</fullName>
    </submittedName>
</protein>
<dbReference type="GO" id="GO:0005886">
    <property type="term" value="C:plasma membrane"/>
    <property type="evidence" value="ECO:0007669"/>
    <property type="project" value="UniProtKB-SubCell"/>
</dbReference>
<dbReference type="GO" id="GO:0042626">
    <property type="term" value="F:ATPase-coupled transmembrane transporter activity"/>
    <property type="evidence" value="ECO:0007669"/>
    <property type="project" value="InterPro"/>
</dbReference>
<dbReference type="NCBIfam" id="TIGR01728">
    <property type="entry name" value="SsuA_fam"/>
    <property type="match status" value="1"/>
</dbReference>
<evidence type="ECO:0000256" key="6">
    <source>
        <dbReference type="ARBA" id="ARBA00022519"/>
    </source>
</evidence>
<dbReference type="AlphaFoldDB" id="A0A918GKM3"/>
<evidence type="ECO:0000256" key="2">
    <source>
        <dbReference type="ARBA" id="ARBA00004533"/>
    </source>
</evidence>
<dbReference type="Gene3D" id="3.40.190.10">
    <property type="entry name" value="Periplasmic binding protein-like II"/>
    <property type="match status" value="2"/>
</dbReference>
<keyword evidence="7 9" id="KW-0732">Signal</keyword>
<dbReference type="InterPro" id="IPR010067">
    <property type="entry name" value="ABC_SsuA_sub-bd"/>
</dbReference>
<dbReference type="PANTHER" id="PTHR30024:SF47">
    <property type="entry name" value="TAURINE-BINDING PERIPLASMIC PROTEIN"/>
    <property type="match status" value="1"/>
</dbReference>
<name>A0A918GKM3_9PSEU</name>
<dbReference type="InterPro" id="IPR044527">
    <property type="entry name" value="NrtA/CpmA_ABC-bd_dom"/>
</dbReference>
<feature type="chain" id="PRO_5039127581" evidence="9">
    <location>
        <begin position="21"/>
        <end position="346"/>
    </location>
</feature>
<evidence type="ECO:0000256" key="1">
    <source>
        <dbReference type="ARBA" id="ARBA00004418"/>
    </source>
</evidence>
<proteinExistence type="inferred from homology"/>
<dbReference type="Pfam" id="PF13379">
    <property type="entry name" value="NMT1_2"/>
    <property type="match status" value="1"/>
</dbReference>
<evidence type="ECO:0000256" key="7">
    <source>
        <dbReference type="ARBA" id="ARBA00022729"/>
    </source>
</evidence>
<reference evidence="10" key="1">
    <citation type="journal article" date="2014" name="Int. J. Syst. Evol. Microbiol.">
        <title>Complete genome sequence of Corynebacterium casei LMG S-19264T (=DSM 44701T), isolated from a smear-ripened cheese.</title>
        <authorList>
            <consortium name="US DOE Joint Genome Institute (JGI-PGF)"/>
            <person name="Walter F."/>
            <person name="Albersmeier A."/>
            <person name="Kalinowski J."/>
            <person name="Ruckert C."/>
        </authorList>
    </citation>
    <scope>NUCLEOTIDE SEQUENCE</scope>
    <source>
        <strain evidence="10">JCM 3276</strain>
    </source>
</reference>
<dbReference type="Proteomes" id="UP000660680">
    <property type="component" value="Unassembled WGS sequence"/>
</dbReference>
<organism evidence="10 11">
    <name type="scientific">Actinokineospora fastidiosa</name>
    <dbReference type="NCBI Taxonomy" id="1816"/>
    <lineage>
        <taxon>Bacteria</taxon>
        <taxon>Bacillati</taxon>
        <taxon>Actinomycetota</taxon>
        <taxon>Actinomycetes</taxon>
        <taxon>Pseudonocardiales</taxon>
        <taxon>Pseudonocardiaceae</taxon>
        <taxon>Actinokineospora</taxon>
    </lineage>
</organism>
<sequence length="346" mass="36259">MRTLAAFLALVLLVSGCTRVQRTEAWERGPVPDRGPAAELRLGFFPNVTHASALIGLEKGFFADELGATTLVPTKFTDGATEVSAFLGGSLDAGFIGSGPALNAFAKSDGRAVRLVAGATSGGAQLVTTPDIDSPDDLAGRVVVTPALGNTQDIALKTWLAETGLDGRVEVTNRDPAQTFAAFTKGEVQAAWLPEPWASRLVLDAGARVLLDEAALWPGGRFPTTVLLVRAQFLAEHPQTVRALLRGLLAAESWAAEHPAEARTAVNDQLAELTGKPLSRPVIERAFAGIQLSHDPIVTAFPELARDAVTAGIALRPVDLAGFADLTALNTELAALGRPAVRDALN</sequence>
<comment type="caution">
    <text evidence="10">The sequence shown here is derived from an EMBL/GenBank/DDBJ whole genome shotgun (WGS) entry which is preliminary data.</text>
</comment>
<keyword evidence="8" id="KW-0472">Membrane</keyword>
<dbReference type="PANTHER" id="PTHR30024">
    <property type="entry name" value="ALIPHATIC SULFONATES-BINDING PROTEIN-RELATED"/>
    <property type="match status" value="1"/>
</dbReference>
<evidence type="ECO:0000256" key="9">
    <source>
        <dbReference type="SAM" id="SignalP"/>
    </source>
</evidence>
<keyword evidence="11" id="KW-1185">Reference proteome</keyword>
<evidence type="ECO:0000256" key="3">
    <source>
        <dbReference type="ARBA" id="ARBA00010742"/>
    </source>
</evidence>
<comment type="similarity">
    <text evidence="3">Belongs to the bacterial solute-binding protein SsuA/TauA family.</text>
</comment>
<keyword evidence="6" id="KW-0997">Cell inner membrane</keyword>
<evidence type="ECO:0000313" key="10">
    <source>
        <dbReference type="EMBL" id="GGS41558.1"/>
    </source>
</evidence>
<dbReference type="SUPFAM" id="SSF53850">
    <property type="entry name" value="Periplasmic binding protein-like II"/>
    <property type="match status" value="1"/>
</dbReference>
<evidence type="ECO:0000256" key="5">
    <source>
        <dbReference type="ARBA" id="ARBA00022475"/>
    </source>
</evidence>
<feature type="signal peptide" evidence="9">
    <location>
        <begin position="1"/>
        <end position="20"/>
    </location>
</feature>
<evidence type="ECO:0000313" key="11">
    <source>
        <dbReference type="Proteomes" id="UP000660680"/>
    </source>
</evidence>
<gene>
    <name evidence="10" type="primary">ssuA</name>
    <name evidence="10" type="ORF">GCM10010171_40300</name>
</gene>
<keyword evidence="4" id="KW-0813">Transport</keyword>
<dbReference type="EMBL" id="BMRB01000003">
    <property type="protein sequence ID" value="GGS41558.1"/>
    <property type="molecule type" value="Genomic_DNA"/>
</dbReference>
<keyword evidence="5" id="KW-1003">Cell membrane</keyword>
<reference evidence="10" key="2">
    <citation type="submission" date="2020-09" db="EMBL/GenBank/DDBJ databases">
        <authorList>
            <person name="Sun Q."/>
            <person name="Ohkuma M."/>
        </authorList>
    </citation>
    <scope>NUCLEOTIDE SEQUENCE</scope>
    <source>
        <strain evidence="10">JCM 3276</strain>
    </source>
</reference>
<evidence type="ECO:0000256" key="4">
    <source>
        <dbReference type="ARBA" id="ARBA00022448"/>
    </source>
</evidence>
<dbReference type="RefSeq" id="WP_189212076.1">
    <property type="nucleotide sequence ID" value="NZ_BMRB01000003.1"/>
</dbReference>
<comment type="subcellular location">
    <subcellularLocation>
        <location evidence="2">Cell inner membrane</location>
    </subcellularLocation>
    <subcellularLocation>
        <location evidence="1">Periplasm</location>
    </subcellularLocation>
</comment>
<dbReference type="CDD" id="cd13553">
    <property type="entry name" value="PBP2_NrtA_CpmA_like"/>
    <property type="match status" value="1"/>
</dbReference>
<dbReference type="GO" id="GO:0042597">
    <property type="term" value="C:periplasmic space"/>
    <property type="evidence" value="ECO:0007669"/>
    <property type="project" value="UniProtKB-SubCell"/>
</dbReference>
<evidence type="ECO:0000256" key="8">
    <source>
        <dbReference type="ARBA" id="ARBA00023136"/>
    </source>
</evidence>